<dbReference type="RefSeq" id="WP_192599118.1">
    <property type="nucleotide sequence ID" value="NZ_JADBEL010000013.1"/>
</dbReference>
<evidence type="ECO:0000313" key="3">
    <source>
        <dbReference type="Proteomes" id="UP000658225"/>
    </source>
</evidence>
<organism evidence="2 3">
    <name type="scientific">Sporosarcina limicola</name>
    <dbReference type="NCBI Taxonomy" id="34101"/>
    <lineage>
        <taxon>Bacteria</taxon>
        <taxon>Bacillati</taxon>
        <taxon>Bacillota</taxon>
        <taxon>Bacilli</taxon>
        <taxon>Bacillales</taxon>
        <taxon>Caryophanaceae</taxon>
        <taxon>Sporosarcina</taxon>
    </lineage>
</organism>
<proteinExistence type="predicted"/>
<dbReference type="Proteomes" id="UP000658225">
    <property type="component" value="Unassembled WGS sequence"/>
</dbReference>
<evidence type="ECO:0008006" key="4">
    <source>
        <dbReference type="Google" id="ProtNLM"/>
    </source>
</evidence>
<dbReference type="EMBL" id="JADBEL010000013">
    <property type="protein sequence ID" value="MBE1555387.1"/>
    <property type="molecule type" value="Genomic_DNA"/>
</dbReference>
<keyword evidence="1" id="KW-1133">Transmembrane helix</keyword>
<protein>
    <recommendedName>
        <fullName evidence="4">Antitermination protein NusB</fullName>
    </recommendedName>
</protein>
<accession>A0A927MM16</accession>
<keyword evidence="3" id="KW-1185">Reference proteome</keyword>
<comment type="caution">
    <text evidence="2">The sequence shown here is derived from an EMBL/GenBank/DDBJ whole genome shotgun (WGS) entry which is preliminary data.</text>
</comment>
<sequence length="52" mass="5631">MDDGSYFIGWGTLALINAGLAQGKNRSGLNWFLLSLLLGPAATFFLVISDKR</sequence>
<evidence type="ECO:0000256" key="1">
    <source>
        <dbReference type="SAM" id="Phobius"/>
    </source>
</evidence>
<name>A0A927MM16_9BACL</name>
<reference evidence="2" key="1">
    <citation type="submission" date="2020-10" db="EMBL/GenBank/DDBJ databases">
        <title>Genomic Encyclopedia of Type Strains, Phase IV (KMG-IV): sequencing the most valuable type-strain genomes for metagenomic binning, comparative biology and taxonomic classification.</title>
        <authorList>
            <person name="Goeker M."/>
        </authorList>
    </citation>
    <scope>NUCLEOTIDE SEQUENCE</scope>
    <source>
        <strain evidence="2">DSM 13886</strain>
    </source>
</reference>
<keyword evidence="1" id="KW-0812">Transmembrane</keyword>
<feature type="transmembrane region" description="Helical" evidence="1">
    <location>
        <begin position="29"/>
        <end position="48"/>
    </location>
</feature>
<keyword evidence="1" id="KW-0472">Membrane</keyword>
<evidence type="ECO:0000313" key="2">
    <source>
        <dbReference type="EMBL" id="MBE1555387.1"/>
    </source>
</evidence>
<dbReference type="AlphaFoldDB" id="A0A927MM16"/>
<gene>
    <name evidence="2" type="ORF">H4683_002492</name>
</gene>